<keyword evidence="6 9" id="KW-1133">Transmembrane helix</keyword>
<keyword evidence="11" id="KW-1185">Reference proteome</keyword>
<name>A0A0A3J162_9BACL</name>
<reference evidence="10 11" key="1">
    <citation type="submission" date="2014-02" db="EMBL/GenBank/DDBJ databases">
        <title>Draft genome sequence of Lysinibacillus massiliensis CCUG 49529.</title>
        <authorList>
            <person name="Zhang F."/>
            <person name="Wang G."/>
            <person name="Zhang L."/>
        </authorList>
    </citation>
    <scope>NUCLEOTIDE SEQUENCE [LARGE SCALE GENOMIC DNA]</scope>
    <source>
        <strain evidence="10 11">CCUG 49529</strain>
    </source>
</reference>
<dbReference type="GO" id="GO:0006865">
    <property type="term" value="P:amino acid transport"/>
    <property type="evidence" value="ECO:0007669"/>
    <property type="project" value="UniProtKB-KW"/>
</dbReference>
<keyword evidence="4 9" id="KW-0812">Transmembrane</keyword>
<dbReference type="Proteomes" id="UP000030595">
    <property type="component" value="Unassembled WGS sequence"/>
</dbReference>
<sequence length="291" mass="31380">MLSAIVQGILMGSIYGLIALGLTLIFGIMKVINFAHGAFLMLAMYISYYVIVGLNLHPYVSLIIVVPVMFLFGYIVNKFLIQYVLKKEADTREPIGALLLTAALAIILENGGLGLFGTDYKTVITGFSSESIEVGSIIITLPKLYAFILCFIVTILFYIFLHKTEIGRKVRAVGQDRNAAKLMGINVEKTFNIAFGVGTALLGTAAVAIVPFYNLHPTIGTTFGTMAFVTVVLGGLGSIPGAIIAGLLIGIVESVSSLFVPYTLSPMIVFYGFLIFLFIKPSGLFGSPHDW</sequence>
<keyword evidence="2" id="KW-0813">Transport</keyword>
<dbReference type="PANTHER" id="PTHR11795">
    <property type="entry name" value="BRANCHED-CHAIN AMINO ACID TRANSPORT SYSTEM PERMEASE PROTEIN LIVH"/>
    <property type="match status" value="1"/>
</dbReference>
<comment type="caution">
    <text evidence="10">The sequence shown here is derived from an EMBL/GenBank/DDBJ whole genome shotgun (WGS) entry which is preliminary data.</text>
</comment>
<feature type="transmembrane region" description="Helical" evidence="9">
    <location>
        <begin position="259"/>
        <end position="279"/>
    </location>
</feature>
<feature type="transmembrane region" description="Helical" evidence="9">
    <location>
        <begin position="6"/>
        <end position="27"/>
    </location>
</feature>
<dbReference type="Pfam" id="PF02653">
    <property type="entry name" value="BPD_transp_2"/>
    <property type="match status" value="1"/>
</dbReference>
<keyword evidence="3" id="KW-1003">Cell membrane</keyword>
<protein>
    <submittedName>
        <fullName evidence="10">ABC transporter permease</fullName>
    </submittedName>
</protein>
<evidence type="ECO:0000256" key="6">
    <source>
        <dbReference type="ARBA" id="ARBA00022989"/>
    </source>
</evidence>
<feature type="transmembrane region" description="Helical" evidence="9">
    <location>
        <begin position="97"/>
        <end position="117"/>
    </location>
</feature>
<evidence type="ECO:0000256" key="3">
    <source>
        <dbReference type="ARBA" id="ARBA00022475"/>
    </source>
</evidence>
<gene>
    <name evidence="10" type="ORF">CD30_10015</name>
</gene>
<dbReference type="EMBL" id="JPVQ01000015">
    <property type="protein sequence ID" value="KGR90686.1"/>
    <property type="molecule type" value="Genomic_DNA"/>
</dbReference>
<dbReference type="CDD" id="cd06582">
    <property type="entry name" value="TM_PBP1_LivH_like"/>
    <property type="match status" value="1"/>
</dbReference>
<accession>A0A0A3J162</accession>
<feature type="transmembrane region" description="Helical" evidence="9">
    <location>
        <begin position="191"/>
        <end position="213"/>
    </location>
</feature>
<keyword evidence="7 9" id="KW-0472">Membrane</keyword>
<feature type="transmembrane region" description="Helical" evidence="9">
    <location>
        <begin position="225"/>
        <end position="252"/>
    </location>
</feature>
<dbReference type="eggNOG" id="COG0559">
    <property type="taxonomic scope" value="Bacteria"/>
</dbReference>
<evidence type="ECO:0000256" key="7">
    <source>
        <dbReference type="ARBA" id="ARBA00023136"/>
    </source>
</evidence>
<evidence type="ECO:0000256" key="5">
    <source>
        <dbReference type="ARBA" id="ARBA00022970"/>
    </source>
</evidence>
<comment type="subcellular location">
    <subcellularLocation>
        <location evidence="1">Cell membrane</location>
        <topology evidence="1">Multi-pass membrane protein</topology>
    </subcellularLocation>
</comment>
<dbReference type="AlphaFoldDB" id="A0A0A3J162"/>
<proteinExistence type="inferred from homology"/>
<evidence type="ECO:0000313" key="11">
    <source>
        <dbReference type="Proteomes" id="UP000030595"/>
    </source>
</evidence>
<evidence type="ECO:0000256" key="9">
    <source>
        <dbReference type="SAM" id="Phobius"/>
    </source>
</evidence>
<dbReference type="GO" id="GO:0022857">
    <property type="term" value="F:transmembrane transporter activity"/>
    <property type="evidence" value="ECO:0007669"/>
    <property type="project" value="InterPro"/>
</dbReference>
<dbReference type="OrthoDB" id="9807115at2"/>
<evidence type="ECO:0000256" key="1">
    <source>
        <dbReference type="ARBA" id="ARBA00004651"/>
    </source>
</evidence>
<keyword evidence="5" id="KW-0029">Amino-acid transport</keyword>
<feature type="transmembrane region" description="Helical" evidence="9">
    <location>
        <begin position="34"/>
        <end position="52"/>
    </location>
</feature>
<dbReference type="RefSeq" id="WP_036175981.1">
    <property type="nucleotide sequence ID" value="NZ_AVCZ01000015.1"/>
</dbReference>
<evidence type="ECO:0000256" key="8">
    <source>
        <dbReference type="ARBA" id="ARBA00037998"/>
    </source>
</evidence>
<comment type="similarity">
    <text evidence="8">Belongs to the binding-protein-dependent transport system permease family. LivHM subfamily.</text>
</comment>
<dbReference type="PANTHER" id="PTHR11795:SF445">
    <property type="entry name" value="AMINO ACID ABC TRANSPORTER PERMEASE PROTEIN"/>
    <property type="match status" value="1"/>
</dbReference>
<feature type="transmembrane region" description="Helical" evidence="9">
    <location>
        <begin position="137"/>
        <end position="161"/>
    </location>
</feature>
<evidence type="ECO:0000313" key="10">
    <source>
        <dbReference type="EMBL" id="KGR90686.1"/>
    </source>
</evidence>
<organism evidence="10 11">
    <name type="scientific">Ureibacillus massiliensis 4400831 = CIP 108448 = CCUG 49529</name>
    <dbReference type="NCBI Taxonomy" id="1211035"/>
    <lineage>
        <taxon>Bacteria</taxon>
        <taxon>Bacillati</taxon>
        <taxon>Bacillota</taxon>
        <taxon>Bacilli</taxon>
        <taxon>Bacillales</taxon>
        <taxon>Caryophanaceae</taxon>
        <taxon>Ureibacillus</taxon>
    </lineage>
</organism>
<dbReference type="InterPro" id="IPR052157">
    <property type="entry name" value="BCAA_transport_permease"/>
</dbReference>
<evidence type="ECO:0000256" key="4">
    <source>
        <dbReference type="ARBA" id="ARBA00022692"/>
    </source>
</evidence>
<evidence type="ECO:0000256" key="2">
    <source>
        <dbReference type="ARBA" id="ARBA00022448"/>
    </source>
</evidence>
<dbReference type="InterPro" id="IPR001851">
    <property type="entry name" value="ABC_transp_permease"/>
</dbReference>
<dbReference type="GO" id="GO:0005886">
    <property type="term" value="C:plasma membrane"/>
    <property type="evidence" value="ECO:0007669"/>
    <property type="project" value="UniProtKB-SubCell"/>
</dbReference>
<feature type="transmembrane region" description="Helical" evidence="9">
    <location>
        <begin position="58"/>
        <end position="76"/>
    </location>
</feature>